<organism evidence="3 4">
    <name type="scientific">Mycolicibacterium thermoresistibile</name>
    <name type="common">Mycobacterium thermoresistibile</name>
    <dbReference type="NCBI Taxonomy" id="1797"/>
    <lineage>
        <taxon>Bacteria</taxon>
        <taxon>Bacillati</taxon>
        <taxon>Actinomycetota</taxon>
        <taxon>Actinomycetes</taxon>
        <taxon>Mycobacteriales</taxon>
        <taxon>Mycobacteriaceae</taxon>
        <taxon>Mycolicibacterium</taxon>
    </lineage>
</organism>
<comment type="caution">
    <text evidence="3">The sequence shown here is derived from an EMBL/GenBank/DDBJ whole genome shotgun (WGS) entry which is preliminary data.</text>
</comment>
<proteinExistence type="predicted"/>
<gene>
    <name evidence="3" type="ORF">RMCT_3281</name>
</gene>
<evidence type="ECO:0000256" key="1">
    <source>
        <dbReference type="SAM" id="MobiDB-lite"/>
    </source>
</evidence>
<reference evidence="4" key="2">
    <citation type="submission" date="2016-02" db="EMBL/GenBank/DDBJ databases">
        <title>Draft genome sequence of five rapidly growing Mycobacterium species.</title>
        <authorList>
            <person name="Katahira K."/>
            <person name="Gotou Y."/>
            <person name="Iida K."/>
            <person name="Ogura Y."/>
            <person name="Hayashi T."/>
        </authorList>
    </citation>
    <scope>NUCLEOTIDE SEQUENCE [LARGE SCALE GENOMIC DNA]</scope>
    <source>
        <strain evidence="4">JCM6362</strain>
    </source>
</reference>
<name>A0A100XGM2_MYCTH</name>
<sequence length="121" mass="13120">MGHGAPYVAVISLALMAAYHWRTLRQRMRANGITDPMALPSMHAIIDETEALALEAAGAGTDDPDRARRERQELLDKLYAPAPEGAEDLNGEQYQPPPAGFEDPAEVEASFDAFSRALGAR</sequence>
<dbReference type="InterPro" id="IPR055664">
    <property type="entry name" value="DUF7240"/>
</dbReference>
<reference evidence="3 4" key="1">
    <citation type="journal article" date="2016" name="Genome Announc.">
        <title>Draft Genome Sequences of Five Rapidly Growing Mycobacterium Species, M. thermoresistibile, M. fortuitum subsp. acetamidolyticum, M. canariasense, M. brisbanense, and M. novocastrense.</title>
        <authorList>
            <person name="Katahira K."/>
            <person name="Ogura Y."/>
            <person name="Gotoh Y."/>
            <person name="Hayashi T."/>
        </authorList>
    </citation>
    <scope>NUCLEOTIDE SEQUENCE [LARGE SCALE GENOMIC DNA]</scope>
    <source>
        <strain evidence="3 4">JCM6362</strain>
    </source>
</reference>
<dbReference type="AlphaFoldDB" id="A0A100XGM2"/>
<dbReference type="STRING" id="1797.RMCT_3281"/>
<evidence type="ECO:0000313" key="3">
    <source>
        <dbReference type="EMBL" id="GAT16312.1"/>
    </source>
</evidence>
<feature type="transmembrane region" description="Helical" evidence="2">
    <location>
        <begin position="6"/>
        <end position="24"/>
    </location>
</feature>
<feature type="region of interest" description="Disordered" evidence="1">
    <location>
        <begin position="79"/>
        <end position="104"/>
    </location>
</feature>
<keyword evidence="2" id="KW-0812">Transmembrane</keyword>
<protein>
    <submittedName>
        <fullName evidence="3">Uncharacterized protein</fullName>
    </submittedName>
</protein>
<evidence type="ECO:0000313" key="4">
    <source>
        <dbReference type="Proteomes" id="UP000069654"/>
    </source>
</evidence>
<keyword evidence="2" id="KW-0472">Membrane</keyword>
<evidence type="ECO:0000256" key="2">
    <source>
        <dbReference type="SAM" id="Phobius"/>
    </source>
</evidence>
<accession>A0A100XGM2</accession>
<dbReference type="EMBL" id="BCTB01000042">
    <property type="protein sequence ID" value="GAT16312.1"/>
    <property type="molecule type" value="Genomic_DNA"/>
</dbReference>
<dbReference type="Pfam" id="PF23888">
    <property type="entry name" value="DUF7240"/>
    <property type="match status" value="1"/>
</dbReference>
<keyword evidence="2" id="KW-1133">Transmembrane helix</keyword>
<dbReference type="Proteomes" id="UP000069654">
    <property type="component" value="Unassembled WGS sequence"/>
</dbReference>